<sequence length="157" mass="17494">MQRRRSAAQIKLINGCKGATRLWPGALCKDIKLEKQDMQRIMLRAKIHRATVTQADLHYEGSCGIDEDLLEAADIREFEKIELYNVNNGQRFSTYAIRGKRGSGEISLNGAAARCAHLGDLLIICTYAPLSNEEAGSYVPKVVFVDDNNRITGLKKI</sequence>
<evidence type="ECO:0000313" key="11">
    <source>
        <dbReference type="Proteomes" id="UP000008392"/>
    </source>
</evidence>
<dbReference type="eggNOG" id="COG0853">
    <property type="taxonomic scope" value="Bacteria"/>
</dbReference>
<keyword evidence="3 9" id="KW-0210">Decarboxylase</keyword>
<keyword evidence="4 9" id="KW-0068">Autocatalytic cleavage</keyword>
<reference evidence="10 11" key="2">
    <citation type="journal article" date="2006" name="J. Microbiol. Methods">
        <title>Genomic flank-sequencing of plasposon insertion sites for rapid identification of functional genes.</title>
        <authorList>
            <person name="Leveau J.H."/>
            <person name="Gerards S."/>
            <person name="Fritsche K."/>
            <person name="Zondag G."/>
            <person name="van Veen J.A."/>
        </authorList>
    </citation>
    <scope>NUCLEOTIDE SEQUENCE [LARGE SCALE GENOMIC DNA]</scope>
    <source>
        <strain evidence="10 11">Ter331</strain>
    </source>
</reference>
<dbReference type="SUPFAM" id="SSF50692">
    <property type="entry name" value="ADC-like"/>
    <property type="match status" value="1"/>
</dbReference>
<feature type="modified residue" description="Pyruvic acid (Ser)" evidence="9">
    <location>
        <position position="62"/>
    </location>
</feature>
<comment type="PTM">
    <text evidence="9">Is synthesized initially as an inactive proenzyme, which is activated by self-cleavage at a specific serine bond to produce a beta-subunit with a hydroxyl group at its C-terminus and an alpha-subunit with a pyruvoyl group at its N-terminus.</text>
</comment>
<dbReference type="KEGG" id="cfu:CFU_3634"/>
<evidence type="ECO:0000256" key="5">
    <source>
        <dbReference type="ARBA" id="ARBA00023145"/>
    </source>
</evidence>
<feature type="binding site" evidence="9">
    <location>
        <begin position="110"/>
        <end position="112"/>
    </location>
    <ligand>
        <name>substrate</name>
    </ligand>
</feature>
<dbReference type="InterPro" id="IPR003190">
    <property type="entry name" value="Asp_decarbox"/>
</dbReference>
<evidence type="ECO:0000256" key="1">
    <source>
        <dbReference type="ARBA" id="ARBA00022490"/>
    </source>
</evidence>
<protein>
    <recommendedName>
        <fullName evidence="9">Aspartate 1-decarboxylase</fullName>
        <ecNumber evidence="9">4.1.1.11</ecNumber>
    </recommendedName>
    <alternativeName>
        <fullName evidence="9">Aspartate alpha-decarboxylase</fullName>
    </alternativeName>
    <component>
        <recommendedName>
            <fullName evidence="9">Aspartate 1-decarboxylase beta chain</fullName>
        </recommendedName>
    </component>
    <component>
        <recommendedName>
            <fullName evidence="9">Aspartate 1-decarboxylase alpha chain</fullName>
        </recommendedName>
    </component>
</protein>
<comment type="catalytic activity">
    <reaction evidence="9">
        <text>L-aspartate + H(+) = beta-alanine + CO2</text>
        <dbReference type="Rhea" id="RHEA:19497"/>
        <dbReference type="ChEBI" id="CHEBI:15378"/>
        <dbReference type="ChEBI" id="CHEBI:16526"/>
        <dbReference type="ChEBI" id="CHEBI:29991"/>
        <dbReference type="ChEBI" id="CHEBI:57966"/>
        <dbReference type="EC" id="4.1.1.11"/>
    </reaction>
</comment>
<feature type="active site" description="Proton donor" evidence="9">
    <location>
        <position position="95"/>
    </location>
</feature>
<reference evidence="10 11" key="1">
    <citation type="journal article" date="2004" name="Environ. Microbiol.">
        <title>Phylogeny-function analysis of (meta)genomic libraries: screening for expression of ribosomal RNA genes by large-insert library fluorescent in situ hybridization (LIL-FISH).</title>
        <authorList>
            <person name="Leveau J.H."/>
            <person name="Gerards S."/>
            <person name="de Boer W."/>
            <person name="van Veen J.A."/>
        </authorList>
    </citation>
    <scope>NUCLEOTIDE SEQUENCE [LARGE SCALE GENOMIC DNA]</scope>
    <source>
        <strain evidence="10 11">Ter331</strain>
    </source>
</reference>
<comment type="subcellular location">
    <subcellularLocation>
        <location evidence="9">Cytoplasm</location>
    </subcellularLocation>
</comment>
<evidence type="ECO:0000256" key="2">
    <source>
        <dbReference type="ARBA" id="ARBA00022655"/>
    </source>
</evidence>
<keyword evidence="11" id="KW-1185">Reference proteome</keyword>
<evidence type="ECO:0000256" key="6">
    <source>
        <dbReference type="ARBA" id="ARBA00023239"/>
    </source>
</evidence>
<evidence type="ECO:0000256" key="7">
    <source>
        <dbReference type="ARBA" id="ARBA00023270"/>
    </source>
</evidence>
<feature type="chain" id="PRO_5014006900" description="Aspartate 1-decarboxylase beta chain" evidence="9">
    <location>
        <begin position="1"/>
        <end position="61"/>
    </location>
</feature>
<comment type="subunit">
    <text evidence="9">Heterooctamer of four alpha and four beta subunits.</text>
</comment>
<dbReference type="GO" id="GO:0006523">
    <property type="term" value="P:alanine biosynthetic process"/>
    <property type="evidence" value="ECO:0007669"/>
    <property type="project" value="InterPro"/>
</dbReference>
<feature type="binding site" evidence="9">
    <location>
        <position position="94"/>
    </location>
    <ligand>
        <name>substrate</name>
    </ligand>
</feature>
<keyword evidence="2 9" id="KW-0566">Pantothenate biosynthesis</keyword>
<feature type="chain" id="PRO_5014006899" description="Aspartate 1-decarboxylase alpha chain" evidence="9">
    <location>
        <begin position="62"/>
        <end position="157"/>
    </location>
</feature>
<evidence type="ECO:0000256" key="9">
    <source>
        <dbReference type="HAMAP-Rule" id="MF_00446"/>
    </source>
</evidence>
<dbReference type="NCBIfam" id="TIGR00223">
    <property type="entry name" value="panD"/>
    <property type="match status" value="1"/>
</dbReference>
<evidence type="ECO:0000256" key="3">
    <source>
        <dbReference type="ARBA" id="ARBA00022793"/>
    </source>
</evidence>
<dbReference type="HOGENOM" id="CLU_115305_2_1_4"/>
<dbReference type="PANTHER" id="PTHR21012">
    <property type="entry name" value="ASPARTATE 1-DECARBOXYLASE"/>
    <property type="match status" value="1"/>
</dbReference>
<dbReference type="CDD" id="cd06919">
    <property type="entry name" value="Asp_decarbox"/>
    <property type="match status" value="1"/>
</dbReference>
<comment type="function">
    <text evidence="9">Catalyzes the pyruvoyl-dependent decarboxylation of aspartate to produce beta-alanine.</text>
</comment>
<evidence type="ECO:0000313" key="10">
    <source>
        <dbReference type="EMBL" id="AEK63458.1"/>
    </source>
</evidence>
<dbReference type="EC" id="4.1.1.11" evidence="9"/>
<organism evidence="10 11">
    <name type="scientific">Collimonas fungivorans (strain Ter331)</name>
    <dbReference type="NCBI Taxonomy" id="1005048"/>
    <lineage>
        <taxon>Bacteria</taxon>
        <taxon>Pseudomonadati</taxon>
        <taxon>Pseudomonadota</taxon>
        <taxon>Betaproteobacteria</taxon>
        <taxon>Burkholderiales</taxon>
        <taxon>Oxalobacteraceae</taxon>
        <taxon>Collimonas</taxon>
    </lineage>
</organism>
<feature type="active site" description="Schiff-base intermediate with substrate; via pyruvic acid" evidence="9">
    <location>
        <position position="62"/>
    </location>
</feature>
<evidence type="ECO:0000256" key="4">
    <source>
        <dbReference type="ARBA" id="ARBA00022813"/>
    </source>
</evidence>
<proteinExistence type="inferred from homology"/>
<comment type="pathway">
    <text evidence="9">Cofactor biosynthesis; (R)-pantothenate biosynthesis; beta-alanine from L-aspartate: step 1/1.</text>
</comment>
<dbReference type="Gene3D" id="2.40.40.20">
    <property type="match status" value="1"/>
</dbReference>
<keyword evidence="6 9" id="KW-0456">Lyase</keyword>
<keyword evidence="8 9" id="KW-0670">Pyruvate</keyword>
<dbReference type="AlphaFoldDB" id="G0AAT4"/>
<keyword evidence="5 9" id="KW-0865">Zymogen</keyword>
<dbReference type="Proteomes" id="UP000008392">
    <property type="component" value="Chromosome"/>
</dbReference>
<comment type="similarity">
    <text evidence="9">Belongs to the PanD family.</text>
</comment>
<dbReference type="HAMAP" id="MF_00446">
    <property type="entry name" value="PanD"/>
    <property type="match status" value="1"/>
</dbReference>
<keyword evidence="1 9" id="KW-0963">Cytoplasm</keyword>
<dbReference type="PANTHER" id="PTHR21012:SF0">
    <property type="entry name" value="ASPARTATE 1-DECARBOXYLASE"/>
    <property type="match status" value="1"/>
</dbReference>
<dbReference type="EMBL" id="CP002745">
    <property type="protein sequence ID" value="AEK63458.1"/>
    <property type="molecule type" value="Genomic_DNA"/>
</dbReference>
<reference evidence="10 11" key="3">
    <citation type="journal article" date="2008" name="FEMS Microbiol. Ecol.">
        <title>Identification and characterization of genes underlying chitinolysis in Collimonas fungivorans Ter331.</title>
        <authorList>
            <person name="Fritsche K."/>
            <person name="de Boer W."/>
            <person name="Gerards S."/>
            <person name="van den Berg M."/>
            <person name="van Veen J.A."/>
            <person name="Leveau J.H."/>
        </authorList>
    </citation>
    <scope>NUCLEOTIDE SEQUENCE [LARGE SCALE GENOMIC DNA]</scope>
    <source>
        <strain evidence="10 11">Ter331</strain>
    </source>
</reference>
<comment type="cofactor">
    <cofactor evidence="9">
        <name>pyruvate</name>
        <dbReference type="ChEBI" id="CHEBI:15361"/>
    </cofactor>
    <text evidence="9">Binds 1 pyruvoyl group covalently per subunit.</text>
</comment>
<dbReference type="GO" id="GO:0005829">
    <property type="term" value="C:cytosol"/>
    <property type="evidence" value="ECO:0007669"/>
    <property type="project" value="TreeGrafter"/>
</dbReference>
<accession>G0AAT4</accession>
<dbReference type="InterPro" id="IPR009010">
    <property type="entry name" value="Asp_de-COase-like_dom_sf"/>
</dbReference>
<gene>
    <name evidence="9 10" type="primary">panD</name>
    <name evidence="10" type="ordered locus">CFU_3634</name>
</gene>
<evidence type="ECO:0000256" key="8">
    <source>
        <dbReference type="ARBA" id="ARBA00023317"/>
    </source>
</evidence>
<reference evidence="11" key="6">
    <citation type="submission" date="2011-05" db="EMBL/GenBank/DDBJ databases">
        <title>Complete sequence of Collimonas fungivorans Ter331.</title>
        <authorList>
            <person name="Leveau J.H."/>
        </authorList>
    </citation>
    <scope>NUCLEOTIDE SEQUENCE [LARGE SCALE GENOMIC DNA]</scope>
    <source>
        <strain evidence="11">Ter331</strain>
    </source>
</reference>
<dbReference type="STRING" id="1005048.CFU_3634"/>
<dbReference type="GO" id="GO:0004068">
    <property type="term" value="F:aspartate 1-decarboxylase activity"/>
    <property type="evidence" value="ECO:0007669"/>
    <property type="project" value="UniProtKB-UniRule"/>
</dbReference>
<dbReference type="GO" id="GO:0015940">
    <property type="term" value="P:pantothenate biosynthetic process"/>
    <property type="evidence" value="ECO:0007669"/>
    <property type="project" value="UniProtKB-UniRule"/>
</dbReference>
<reference evidence="10 11" key="5">
    <citation type="journal article" date="2011" name="ISME J.">
        <title>Dual transcriptional profiling of a bacterial/fungal confrontation: Collimonas fungivorans versus Aspergillus niger.</title>
        <authorList>
            <person name="Mela F."/>
            <person name="Fritsche K."/>
            <person name="de Boer W."/>
            <person name="van Veen J.A."/>
            <person name="de Graaff L.H."/>
            <person name="van den Berg M."/>
            <person name="Leveau J.H."/>
        </authorList>
    </citation>
    <scope>NUCLEOTIDE SEQUENCE [LARGE SCALE GENOMIC DNA]</scope>
    <source>
        <strain evidence="10 11">Ter331</strain>
    </source>
</reference>
<dbReference type="UniPathway" id="UPA00028">
    <property type="reaction ID" value="UER00002"/>
</dbReference>
<dbReference type="Pfam" id="PF02261">
    <property type="entry name" value="Asp_decarbox"/>
    <property type="match status" value="1"/>
</dbReference>
<name>G0AAT4_COLFT</name>
<reference evidence="10 11" key="4">
    <citation type="journal article" date="2010" name="Environ. Microbiol.">
        <title>The bacterial genus Collimonas: mycophagy, weathering and other adaptive solutions to life in oligotrophic soil environments.</title>
        <authorList>
            <person name="Leveau J.H."/>
            <person name="Uroz S."/>
            <person name="de Boer W."/>
        </authorList>
    </citation>
    <scope>NUCLEOTIDE SEQUENCE [LARGE SCALE GENOMIC DNA]</scope>
    <source>
        <strain evidence="10 11">Ter331</strain>
    </source>
</reference>
<keyword evidence="7 9" id="KW-0704">Schiff base</keyword>